<feature type="compositionally biased region" description="Pro residues" evidence="1">
    <location>
        <begin position="106"/>
        <end position="124"/>
    </location>
</feature>
<feature type="non-terminal residue" evidence="2">
    <location>
        <position position="249"/>
    </location>
</feature>
<dbReference type="Proteomes" id="UP000030108">
    <property type="component" value="Unassembled WGS sequence"/>
</dbReference>
<feature type="compositionally biased region" description="Pro residues" evidence="1">
    <location>
        <begin position="156"/>
        <end position="175"/>
    </location>
</feature>
<accession>X8JD61</accession>
<feature type="compositionally biased region" description="Polar residues" evidence="1">
    <location>
        <begin position="74"/>
        <end position="85"/>
    </location>
</feature>
<feature type="region of interest" description="Disordered" evidence="1">
    <location>
        <begin position="99"/>
        <end position="181"/>
    </location>
</feature>
<reference evidence="3" key="1">
    <citation type="journal article" date="2014" name="Genome Announc.">
        <title>Draft genome sequence of the plant-pathogenic soil fungus Rhizoctonia solani anastomosis group 3 strain Rhs1AP.</title>
        <authorList>
            <person name="Cubeta M.A."/>
            <person name="Thomas E."/>
            <person name="Dean R.A."/>
            <person name="Jabaji S."/>
            <person name="Neate S.M."/>
            <person name="Tavantzis S."/>
            <person name="Toda T."/>
            <person name="Vilgalys R."/>
            <person name="Bharathan N."/>
            <person name="Fedorova-Abrams N."/>
            <person name="Pakala S.B."/>
            <person name="Pakala S.M."/>
            <person name="Zafar N."/>
            <person name="Joardar V."/>
            <person name="Losada L."/>
            <person name="Nierman W.C."/>
        </authorList>
    </citation>
    <scope>NUCLEOTIDE SEQUENCE [LARGE SCALE GENOMIC DNA]</scope>
    <source>
        <strain evidence="3">AG-3</strain>
    </source>
</reference>
<organism evidence="2 3">
    <name type="scientific">Rhizoctonia solani AG-3 Rhs1AP</name>
    <dbReference type="NCBI Taxonomy" id="1086054"/>
    <lineage>
        <taxon>Eukaryota</taxon>
        <taxon>Fungi</taxon>
        <taxon>Dikarya</taxon>
        <taxon>Basidiomycota</taxon>
        <taxon>Agaricomycotina</taxon>
        <taxon>Agaricomycetes</taxon>
        <taxon>Cantharellales</taxon>
        <taxon>Ceratobasidiaceae</taxon>
        <taxon>Rhizoctonia</taxon>
    </lineage>
</organism>
<feature type="region of interest" description="Disordered" evidence="1">
    <location>
        <begin position="53"/>
        <end position="85"/>
    </location>
</feature>
<dbReference type="EMBL" id="JATN01000319">
    <property type="protein sequence ID" value="EUC61211.1"/>
    <property type="molecule type" value="Genomic_DNA"/>
</dbReference>
<sequence length="249" mass="27605">MTPVVKQKGKDQGGAAALVVRSNFAAEWKQSNTPWQVFQREVWEVATKVTRENPIIIDDEQPDPPAPHRPSGPKHQTASRSSRTYITLLRTIRPSKLRVVQDFRPPATPATLVPPIPPRLPSPPSERAGHSSRTYRTLLRTTRPSKLRMVRDSRPPATPTTLVPPIPPRSPSPPPERTEDPHVPLHLGPCPYPPPYLLQVSNFAPPRSGILSPRLSPLPYSRAVLSTPRRLTPPAGYSGYSSAPNCHKY</sequence>
<evidence type="ECO:0000256" key="1">
    <source>
        <dbReference type="SAM" id="MobiDB-lite"/>
    </source>
</evidence>
<comment type="caution">
    <text evidence="2">The sequence shown here is derived from an EMBL/GenBank/DDBJ whole genome shotgun (WGS) entry which is preliminary data.</text>
</comment>
<protein>
    <submittedName>
        <fullName evidence="2">Uncharacterized protein</fullName>
    </submittedName>
</protein>
<evidence type="ECO:0000313" key="3">
    <source>
        <dbReference type="Proteomes" id="UP000030108"/>
    </source>
</evidence>
<name>X8JD61_9AGAM</name>
<evidence type="ECO:0000313" key="2">
    <source>
        <dbReference type="EMBL" id="EUC61211.1"/>
    </source>
</evidence>
<gene>
    <name evidence="2" type="ORF">RSOL_388240</name>
</gene>
<dbReference type="AlphaFoldDB" id="X8JD61"/>
<proteinExistence type="predicted"/>